<dbReference type="Proteomes" id="UP000198994">
    <property type="component" value="Unassembled WGS sequence"/>
</dbReference>
<reference evidence="2" key="1">
    <citation type="submission" date="2016-10" db="EMBL/GenBank/DDBJ databases">
        <authorList>
            <person name="Varghese N."/>
            <person name="Submissions S."/>
        </authorList>
    </citation>
    <scope>NUCLEOTIDE SEQUENCE [LARGE SCALE GENOMIC DNA]</scope>
    <source>
        <strain evidence="2">DSM 10146</strain>
    </source>
</reference>
<sequence length="41" mass="4585">MDIERSVEEPGRDEKIKAVRAKIDGSASHISTAKSFRSPER</sequence>
<evidence type="ECO:0000313" key="2">
    <source>
        <dbReference type="Proteomes" id="UP000198994"/>
    </source>
</evidence>
<organism evidence="1 2">
    <name type="scientific">Salipiger thiooxidans</name>
    <dbReference type="NCBI Taxonomy" id="282683"/>
    <lineage>
        <taxon>Bacteria</taxon>
        <taxon>Pseudomonadati</taxon>
        <taxon>Pseudomonadota</taxon>
        <taxon>Alphaproteobacteria</taxon>
        <taxon>Rhodobacterales</taxon>
        <taxon>Roseobacteraceae</taxon>
        <taxon>Salipiger</taxon>
    </lineage>
</organism>
<gene>
    <name evidence="1" type="ORF">SAMN04488105_104129</name>
</gene>
<dbReference type="RefSeq" id="WP_008884814.1">
    <property type="nucleotide sequence ID" value="NZ_FNAV01000004.1"/>
</dbReference>
<evidence type="ECO:0000313" key="1">
    <source>
        <dbReference type="EMBL" id="SDE49126.1"/>
    </source>
</evidence>
<dbReference type="EMBL" id="FNAV01000004">
    <property type="protein sequence ID" value="SDE49126.1"/>
    <property type="molecule type" value="Genomic_DNA"/>
</dbReference>
<name>A0A1G7DDR7_9RHOB</name>
<keyword evidence="2" id="KW-1185">Reference proteome</keyword>
<protein>
    <submittedName>
        <fullName evidence="1">Uncharacterized protein</fullName>
    </submittedName>
</protein>
<accession>A0A1G7DDR7</accession>
<proteinExistence type="predicted"/>
<dbReference type="AlphaFoldDB" id="A0A1G7DDR7"/>
<dbReference type="STRING" id="282683.SAMN04488105_104129"/>